<dbReference type="OrthoDB" id="10049155at2759"/>
<dbReference type="GO" id="GO:0003828">
    <property type="term" value="F:alpha-N-acetylneuraminate alpha-2,8-sialyltransferase activity"/>
    <property type="evidence" value="ECO:0007669"/>
    <property type="project" value="TreeGrafter"/>
</dbReference>
<dbReference type="PANTHER" id="PTHR11987">
    <property type="entry name" value="ALPHA-2,8-SIALYLTRANSFERASE"/>
    <property type="match status" value="1"/>
</dbReference>
<keyword evidence="4" id="KW-0808">Transferase</keyword>
<evidence type="ECO:0000256" key="1">
    <source>
        <dbReference type="ARBA" id="ARBA00004323"/>
    </source>
</evidence>
<evidence type="ECO:0000256" key="7">
    <source>
        <dbReference type="ARBA" id="ARBA00022989"/>
    </source>
</evidence>
<dbReference type="Gene3D" id="3.90.1480.20">
    <property type="entry name" value="Glycosyl transferase family 29"/>
    <property type="match status" value="2"/>
</dbReference>
<evidence type="ECO:0000256" key="10">
    <source>
        <dbReference type="ARBA" id="ARBA00023180"/>
    </source>
</evidence>
<dbReference type="PANTHER" id="PTHR11987:SF53">
    <property type="entry name" value="ALPHA-2,8-SIALYLTRANSFERASE 8F-LIKE"/>
    <property type="match status" value="1"/>
</dbReference>
<dbReference type="GO" id="GO:0006491">
    <property type="term" value="P:N-glycan processing"/>
    <property type="evidence" value="ECO:0007669"/>
    <property type="project" value="TreeGrafter"/>
</dbReference>
<evidence type="ECO:0000256" key="9">
    <source>
        <dbReference type="ARBA" id="ARBA00023136"/>
    </source>
</evidence>
<dbReference type="InterPro" id="IPR050943">
    <property type="entry name" value="Glycosyltr_29_Sialyltrsf"/>
</dbReference>
<keyword evidence="14" id="KW-1185">Reference proteome</keyword>
<proteinExistence type="inferred from homology"/>
<keyword evidence="7 12" id="KW-1133">Transmembrane helix</keyword>
<keyword evidence="8" id="KW-0333">Golgi apparatus</keyword>
<dbReference type="GO" id="GO:0000139">
    <property type="term" value="C:Golgi membrane"/>
    <property type="evidence" value="ECO:0007669"/>
    <property type="project" value="UniProtKB-SubCell"/>
</dbReference>
<dbReference type="EMBL" id="OV696694">
    <property type="protein sequence ID" value="CAH1274412.1"/>
    <property type="molecule type" value="Genomic_DNA"/>
</dbReference>
<name>A0A8K0AEB3_BRALA</name>
<feature type="compositionally biased region" description="Basic and acidic residues" evidence="11">
    <location>
        <begin position="88"/>
        <end position="100"/>
    </location>
</feature>
<dbReference type="InterPro" id="IPR001675">
    <property type="entry name" value="Glyco_trans_29"/>
</dbReference>
<evidence type="ECO:0000256" key="11">
    <source>
        <dbReference type="SAM" id="MobiDB-lite"/>
    </source>
</evidence>
<evidence type="ECO:0000256" key="12">
    <source>
        <dbReference type="SAM" id="Phobius"/>
    </source>
</evidence>
<comment type="similarity">
    <text evidence="2">Belongs to the glycosyltransferase 29 family.</text>
</comment>
<accession>A0A8K0AEB3</accession>
<keyword evidence="3" id="KW-0328">Glycosyltransferase</keyword>
<protein>
    <submittedName>
        <fullName evidence="13">ST8SIA6 protein</fullName>
    </submittedName>
</protein>
<dbReference type="InterPro" id="IPR038578">
    <property type="entry name" value="GT29-like_sf"/>
</dbReference>
<dbReference type="Proteomes" id="UP000838412">
    <property type="component" value="Chromosome 9"/>
</dbReference>
<keyword evidence="9 12" id="KW-0472">Membrane</keyword>
<feature type="transmembrane region" description="Helical" evidence="12">
    <location>
        <begin position="12"/>
        <end position="30"/>
    </location>
</feature>
<keyword evidence="5 12" id="KW-0812">Transmembrane</keyword>
<dbReference type="GO" id="GO:0009311">
    <property type="term" value="P:oligosaccharide metabolic process"/>
    <property type="evidence" value="ECO:0007669"/>
    <property type="project" value="TreeGrafter"/>
</dbReference>
<evidence type="ECO:0000256" key="2">
    <source>
        <dbReference type="ARBA" id="ARBA00006003"/>
    </source>
</evidence>
<keyword evidence="10" id="KW-0325">Glycoprotein</keyword>
<evidence type="ECO:0000256" key="5">
    <source>
        <dbReference type="ARBA" id="ARBA00022692"/>
    </source>
</evidence>
<reference evidence="13" key="1">
    <citation type="submission" date="2022-01" db="EMBL/GenBank/DDBJ databases">
        <authorList>
            <person name="Braso-Vives M."/>
        </authorList>
    </citation>
    <scope>NUCLEOTIDE SEQUENCE</scope>
</reference>
<dbReference type="Pfam" id="PF00777">
    <property type="entry name" value="Glyco_transf_29"/>
    <property type="match status" value="2"/>
</dbReference>
<evidence type="ECO:0000256" key="8">
    <source>
        <dbReference type="ARBA" id="ARBA00023034"/>
    </source>
</evidence>
<evidence type="ECO:0000256" key="4">
    <source>
        <dbReference type="ARBA" id="ARBA00022679"/>
    </source>
</evidence>
<evidence type="ECO:0000256" key="6">
    <source>
        <dbReference type="ARBA" id="ARBA00022968"/>
    </source>
</evidence>
<dbReference type="AlphaFoldDB" id="A0A8K0AEB3"/>
<feature type="region of interest" description="Disordered" evidence="11">
    <location>
        <begin position="88"/>
        <end position="115"/>
    </location>
</feature>
<comment type="subcellular location">
    <subcellularLocation>
        <location evidence="1">Golgi apparatus membrane</location>
        <topology evidence="1">Single-pass type II membrane protein</topology>
    </subcellularLocation>
</comment>
<keyword evidence="6" id="KW-0735">Signal-anchor</keyword>
<organism evidence="13 14">
    <name type="scientific">Branchiostoma lanceolatum</name>
    <name type="common">Common lancelet</name>
    <name type="synonym">Amphioxus lanceolatum</name>
    <dbReference type="NCBI Taxonomy" id="7740"/>
    <lineage>
        <taxon>Eukaryota</taxon>
        <taxon>Metazoa</taxon>
        <taxon>Chordata</taxon>
        <taxon>Cephalochordata</taxon>
        <taxon>Leptocardii</taxon>
        <taxon>Amphioxiformes</taxon>
        <taxon>Branchiostomatidae</taxon>
        <taxon>Branchiostoma</taxon>
    </lineage>
</organism>
<evidence type="ECO:0000313" key="14">
    <source>
        <dbReference type="Proteomes" id="UP000838412"/>
    </source>
</evidence>
<evidence type="ECO:0000256" key="3">
    <source>
        <dbReference type="ARBA" id="ARBA00022676"/>
    </source>
</evidence>
<evidence type="ECO:0000313" key="13">
    <source>
        <dbReference type="EMBL" id="CAH1274412.1"/>
    </source>
</evidence>
<sequence length="423" mass="48614">MKAGRDFKSRFFVAIIILAFNQLLLISIIMSKPSSDSCEELDNIRSAVEKKDPVVREAGPIEKERMVREAGPIDMSWFDDTAFEDKPKELEHPNKKDQQAQKKANYPRTDDDIPDAQKDRNLEVAQQNPQNLPGELPQGSVDWNGFNRTEIKNFRIGLPLCRKMVLNKTRVSTHLYTSQKNVPLHSGLTFFQSNLTVKIMRGTFQYLPRHVHFPRKPYQTCSVVGNGGILTGSGCGNEINAADHVFRYGLLLEQENVSAFVQAVAMYPANAVIYTHPFDQKRYRKPVYRAHKAMRGSEQVVRWSHPDFLRAADSFWKKAFHLTEPRITSGLLVTTIALAMCEETHLFGFWPYRTAQDGRVLAYHYFERPISSKHELVWDEAEMFRLAVLTNRHHKMGGEFTVLRSLHTKGVLRLHVEKCEQRS</sequence>
<dbReference type="CDD" id="cd23963">
    <property type="entry name" value="GT29_ST8SIA"/>
    <property type="match status" value="1"/>
</dbReference>
<gene>
    <name evidence="13" type="primary">ST8SIA6</name>
    <name evidence="13" type="ORF">BLAG_LOCUS25436</name>
</gene>